<gene>
    <name evidence="2" type="ORF">EWV40_10675</name>
    <name evidence="1" type="ORF">EWV40_20270</name>
</gene>
<proteinExistence type="predicted"/>
<dbReference type="EMBL" id="SFAN01000087">
    <property type="protein sequence ID" value="TRV22094.1"/>
    <property type="molecule type" value="Genomic_DNA"/>
</dbReference>
<dbReference type="EMBL" id="SFAN01000182">
    <property type="protein sequence ID" value="TRV16500.1"/>
    <property type="molecule type" value="Genomic_DNA"/>
</dbReference>
<sequence>LDLNAWGDLSSILVGRNTC</sequence>
<dbReference type="AlphaFoldDB" id="A0A552LPH0"/>
<name>A0A552LPH0_9CHRO</name>
<accession>A0A552LPH0</accession>
<reference evidence="2 3" key="1">
    <citation type="submission" date="2019-01" db="EMBL/GenBank/DDBJ databases">
        <title>Coherence of Microcystis species and biogeography revealed through population genomics.</title>
        <authorList>
            <person name="Perez-Carrascal O.M."/>
            <person name="Terrat Y."/>
            <person name="Giani A."/>
            <person name="Fortin N."/>
            <person name="Tromas N."/>
            <person name="Shapiro B.J."/>
        </authorList>
    </citation>
    <scope>NUCLEOTIDE SEQUENCE [LARGE SCALE GENOMIC DNA]</scope>
    <source>
        <strain evidence="2">Mf_WU_F_19750830_S460</strain>
    </source>
</reference>
<organism evidence="2 3">
    <name type="scientific">Microcystis flos-aquae Mf_WU_F_19750830_S460</name>
    <dbReference type="NCBI Taxonomy" id="2486237"/>
    <lineage>
        <taxon>Bacteria</taxon>
        <taxon>Bacillati</taxon>
        <taxon>Cyanobacteriota</taxon>
        <taxon>Cyanophyceae</taxon>
        <taxon>Oscillatoriophycideae</taxon>
        <taxon>Chroococcales</taxon>
        <taxon>Microcystaceae</taxon>
        <taxon>Microcystis</taxon>
    </lineage>
</organism>
<evidence type="ECO:0000313" key="2">
    <source>
        <dbReference type="EMBL" id="TRV22094.1"/>
    </source>
</evidence>
<dbReference type="Proteomes" id="UP000320730">
    <property type="component" value="Unassembled WGS sequence"/>
</dbReference>
<feature type="non-terminal residue" evidence="2">
    <location>
        <position position="1"/>
    </location>
</feature>
<protein>
    <submittedName>
        <fullName evidence="2">Transposase</fullName>
    </submittedName>
</protein>
<comment type="caution">
    <text evidence="2">The sequence shown here is derived from an EMBL/GenBank/DDBJ whole genome shotgun (WGS) entry which is preliminary data.</text>
</comment>
<evidence type="ECO:0000313" key="1">
    <source>
        <dbReference type="EMBL" id="TRV16500.1"/>
    </source>
</evidence>
<evidence type="ECO:0000313" key="3">
    <source>
        <dbReference type="Proteomes" id="UP000320730"/>
    </source>
</evidence>